<reference evidence="1" key="1">
    <citation type="submission" date="2014-06" db="EMBL/GenBank/DDBJ databases">
        <title>Key roles for freshwater Actinobacteria revealed by deep metagenomic sequencing.</title>
        <authorList>
            <person name="Ghai R."/>
            <person name="Mizuno C.M."/>
            <person name="Picazo A."/>
            <person name="Camacho A."/>
            <person name="Rodriguez-Valera F."/>
        </authorList>
    </citation>
    <scope>NUCLEOTIDE SEQUENCE</scope>
</reference>
<evidence type="ECO:0008006" key="2">
    <source>
        <dbReference type="Google" id="ProtNLM"/>
    </source>
</evidence>
<dbReference type="PIRSF" id="PIRSF015617">
    <property type="entry name" value="Adensltrnsf_CobA"/>
    <property type="match status" value="1"/>
</dbReference>
<sequence>MKKDEPLMEDPRPDSLTTIESLVVLHTGGGKGKTTAALGTAMRAAGHGWNVAFLQFMKSADWLTGEAKSCRDLGIHFECLGDGFTWDSADIDADIARAKDAWSKARSLISSGNHQLVVLDELTYLCSWNWIDVEDVVAVISNRPKHVSVVITGRDALPQLISLADTASNSMSLHHAYDRGVAALKGIDF</sequence>
<dbReference type="GO" id="GO:0005524">
    <property type="term" value="F:ATP binding"/>
    <property type="evidence" value="ECO:0007669"/>
    <property type="project" value="InterPro"/>
</dbReference>
<dbReference type="GO" id="GO:0008817">
    <property type="term" value="F:corrinoid adenosyltransferase activity"/>
    <property type="evidence" value="ECO:0007669"/>
    <property type="project" value="InterPro"/>
</dbReference>
<protein>
    <recommendedName>
        <fullName evidence="2">Cob(I)yrinic acid a,c-diamide adenosyltransferase</fullName>
    </recommendedName>
</protein>
<dbReference type="CDD" id="cd00561">
    <property type="entry name" value="CobA_ACA"/>
    <property type="match status" value="1"/>
</dbReference>
<dbReference type="PANTHER" id="PTHR46638:SF1">
    <property type="entry name" value="CORRINOID ADENOSYLTRANSFERASE"/>
    <property type="match status" value="1"/>
</dbReference>
<proteinExistence type="predicted"/>
<evidence type="ECO:0000313" key="1">
    <source>
        <dbReference type="EMBL" id="KGA18087.1"/>
    </source>
</evidence>
<gene>
    <name evidence="1" type="ORF">GM51_9125</name>
</gene>
<dbReference type="GO" id="GO:0009236">
    <property type="term" value="P:cobalamin biosynthetic process"/>
    <property type="evidence" value="ECO:0007669"/>
    <property type="project" value="InterPro"/>
</dbReference>
<dbReference type="InterPro" id="IPR027417">
    <property type="entry name" value="P-loop_NTPase"/>
</dbReference>
<dbReference type="Gene3D" id="3.40.50.300">
    <property type="entry name" value="P-loop containing nucleotide triphosphate hydrolases"/>
    <property type="match status" value="1"/>
</dbReference>
<dbReference type="EMBL" id="JNSL01000049">
    <property type="protein sequence ID" value="KGA18087.1"/>
    <property type="molecule type" value="Genomic_DNA"/>
</dbReference>
<dbReference type="NCBIfam" id="TIGR00708">
    <property type="entry name" value="cobA"/>
    <property type="match status" value="1"/>
</dbReference>
<accession>A0A094Q3Y2</accession>
<dbReference type="NCBIfam" id="NF004637">
    <property type="entry name" value="PRK05986.1"/>
    <property type="match status" value="1"/>
</dbReference>
<dbReference type="InterPro" id="IPR003724">
    <property type="entry name" value="CblAdoTrfase_CobA"/>
</dbReference>
<organism evidence="1">
    <name type="scientific">freshwater metagenome</name>
    <dbReference type="NCBI Taxonomy" id="449393"/>
    <lineage>
        <taxon>unclassified sequences</taxon>
        <taxon>metagenomes</taxon>
        <taxon>ecological metagenomes</taxon>
    </lineage>
</organism>
<dbReference type="AlphaFoldDB" id="A0A094Q3Y2"/>
<name>A0A094Q3Y2_9ZZZZ</name>
<dbReference type="Pfam" id="PF02572">
    <property type="entry name" value="CobA_CobO_BtuR"/>
    <property type="match status" value="1"/>
</dbReference>
<comment type="caution">
    <text evidence="1">The sequence shown here is derived from an EMBL/GenBank/DDBJ whole genome shotgun (WGS) entry which is preliminary data.</text>
</comment>
<dbReference type="PANTHER" id="PTHR46638">
    <property type="entry name" value="CORRINOID ADENOSYLTRANSFERASE"/>
    <property type="match status" value="1"/>
</dbReference>
<dbReference type="SUPFAM" id="SSF52540">
    <property type="entry name" value="P-loop containing nucleoside triphosphate hydrolases"/>
    <property type="match status" value="1"/>
</dbReference>